<gene>
    <name evidence="1" type="ORF">ODALV1_LOCUS1638</name>
</gene>
<organism evidence="1 2">
    <name type="scientific">Orchesella dallaii</name>
    <dbReference type="NCBI Taxonomy" id="48710"/>
    <lineage>
        <taxon>Eukaryota</taxon>
        <taxon>Metazoa</taxon>
        <taxon>Ecdysozoa</taxon>
        <taxon>Arthropoda</taxon>
        <taxon>Hexapoda</taxon>
        <taxon>Collembola</taxon>
        <taxon>Entomobryomorpha</taxon>
        <taxon>Entomobryoidea</taxon>
        <taxon>Orchesellidae</taxon>
        <taxon>Orchesellinae</taxon>
        <taxon>Orchesella</taxon>
    </lineage>
</organism>
<evidence type="ECO:0000313" key="2">
    <source>
        <dbReference type="Proteomes" id="UP001642540"/>
    </source>
</evidence>
<dbReference type="Gene3D" id="2.60.40.10">
    <property type="entry name" value="Immunoglobulins"/>
    <property type="match status" value="1"/>
</dbReference>
<evidence type="ECO:0000313" key="1">
    <source>
        <dbReference type="EMBL" id="CAL8071267.1"/>
    </source>
</evidence>
<evidence type="ECO:0008006" key="3">
    <source>
        <dbReference type="Google" id="ProtNLM"/>
    </source>
</evidence>
<reference evidence="1 2" key="1">
    <citation type="submission" date="2024-08" db="EMBL/GenBank/DDBJ databases">
        <authorList>
            <person name="Cucini C."/>
            <person name="Frati F."/>
        </authorList>
    </citation>
    <scope>NUCLEOTIDE SEQUENCE [LARGE SCALE GENOMIC DNA]</scope>
</reference>
<dbReference type="Proteomes" id="UP001642540">
    <property type="component" value="Unassembled WGS sequence"/>
</dbReference>
<dbReference type="InterPro" id="IPR013783">
    <property type="entry name" value="Ig-like_fold"/>
</dbReference>
<comment type="caution">
    <text evidence="1">The sequence shown here is derived from an EMBL/GenBank/DDBJ whole genome shotgun (WGS) entry which is preliminary data.</text>
</comment>
<proteinExistence type="predicted"/>
<accession>A0ABP1PRE8</accession>
<keyword evidence="2" id="KW-1185">Reference proteome</keyword>
<name>A0ABP1PRE8_9HEXA</name>
<sequence>MLSKPALSFAFIFVAIKFLHNYECAKRFSSRRHSSNPEFWLGRYSIVNQKLVSVATEFIHSTFEDDFISKNESDYVISEDVISVLLICEAKYPIEVKFLHPEKLTYPSVHLRTIFERISEFNEDLEEPRTQDYVLYTSISFANVKFFSSTLVCQSVENSAIISSVHVYKLSFSGIERQGETIQLSVDAQTPLQVELPCRPATPTASITLQKQTQTTVWRNEEFDNIPIWSDFKWSSFDPKIGFTLTLPKTQIYFDSMPPPVSLFGLYKCSISGGDDDQFVFVNVTRKSADQASNDLPFKTKFILRGKANAGLVTPDEKHPTHYDNGLYQCCSGVPSKPPSLLVLPCETTLECDVFKTMLVQIEKHVSNLKRHRPVVPHHLHRNVSSDCAMSVIYGGSVIVRCTGENVDITEEYYKLITSNEQAITQYKSETKRTSSRPVKEQRDCKLRNGRYQFQFEKMFSQIKYAKWNMCLDEPLSFAWSAGVNRKIGISIGKPVPTYKWGTNRKGNTRFFMIAFYNLRNSLHSPESTSKLPTINILTVKDKTRDIYEGESIYCVCFKLSMFHADGGYVRINWKNGTNLVLEEAEYGTAIIDSSSTNSIHLSIFDGFSLNPTIATLIKADMEMSSVECFQPLWNSSRWERMKVTLEVHGKGKNYPVKYF</sequence>
<dbReference type="EMBL" id="CAXLJM020000005">
    <property type="protein sequence ID" value="CAL8071267.1"/>
    <property type="molecule type" value="Genomic_DNA"/>
</dbReference>
<protein>
    <recommendedName>
        <fullName evidence="3">Ig-like domain-containing protein</fullName>
    </recommendedName>
</protein>